<name>A0AAE0D5A8_COLKA</name>
<accession>A0AAE0D5A8</accession>
<keyword evidence="3" id="KW-1185">Reference proteome</keyword>
<sequence length="217" mass="23334">MAGSDGRDGRPPTTLSGVPRTQLFGASLRARRMQFFVGNAPIRRNTWALNVNISPTDSGQRTRRLAEIDAQIAVVCHVGGSLWNWEGAGKDFPAAWKEFVGQNKVSHEAICRLSILIGAPPLPESETWTVEEGQLLIASTDGVAITEAAFAFFDFGPKAQVSSDRDRRLSARGDRPAVASGAPLRQKSPVWWEHHAMGAVTRGGKEGPNHDVPASGG</sequence>
<evidence type="ECO:0000256" key="1">
    <source>
        <dbReference type="SAM" id="MobiDB-lite"/>
    </source>
</evidence>
<dbReference type="AlphaFoldDB" id="A0AAE0D5A8"/>
<organism evidence="2 3">
    <name type="scientific">Colletotrichum kahawae</name>
    <name type="common">Coffee berry disease fungus</name>
    <dbReference type="NCBI Taxonomy" id="34407"/>
    <lineage>
        <taxon>Eukaryota</taxon>
        <taxon>Fungi</taxon>
        <taxon>Dikarya</taxon>
        <taxon>Ascomycota</taxon>
        <taxon>Pezizomycotina</taxon>
        <taxon>Sordariomycetes</taxon>
        <taxon>Hypocreomycetidae</taxon>
        <taxon>Glomerellales</taxon>
        <taxon>Glomerellaceae</taxon>
        <taxon>Colletotrichum</taxon>
        <taxon>Colletotrichum gloeosporioides species complex</taxon>
    </lineage>
</organism>
<feature type="region of interest" description="Disordered" evidence="1">
    <location>
        <begin position="164"/>
        <end position="184"/>
    </location>
</feature>
<feature type="compositionally biased region" description="Basic and acidic residues" evidence="1">
    <location>
        <begin position="164"/>
        <end position="175"/>
    </location>
</feature>
<dbReference type="EMBL" id="VYYT01000219">
    <property type="protein sequence ID" value="KAK2755646.1"/>
    <property type="molecule type" value="Genomic_DNA"/>
</dbReference>
<protein>
    <submittedName>
        <fullName evidence="2">Uncharacterized protein</fullName>
    </submittedName>
</protein>
<reference evidence="2" key="1">
    <citation type="submission" date="2023-02" db="EMBL/GenBank/DDBJ databases">
        <title>Colletotrichum kahawae CIFC_Que2 genome sequencing and assembly.</title>
        <authorList>
            <person name="Baroncelli R."/>
        </authorList>
    </citation>
    <scope>NUCLEOTIDE SEQUENCE</scope>
    <source>
        <strain evidence="2">CIFC_Que2</strain>
    </source>
</reference>
<proteinExistence type="predicted"/>
<evidence type="ECO:0000313" key="3">
    <source>
        <dbReference type="Proteomes" id="UP001281614"/>
    </source>
</evidence>
<gene>
    <name evidence="2" type="ORF">CKAH01_17315</name>
</gene>
<dbReference type="Proteomes" id="UP001281614">
    <property type="component" value="Unassembled WGS sequence"/>
</dbReference>
<comment type="caution">
    <text evidence="2">The sequence shown here is derived from an EMBL/GenBank/DDBJ whole genome shotgun (WGS) entry which is preliminary data.</text>
</comment>
<evidence type="ECO:0000313" key="2">
    <source>
        <dbReference type="EMBL" id="KAK2755646.1"/>
    </source>
</evidence>